<feature type="region of interest" description="Disordered" evidence="3">
    <location>
        <begin position="113"/>
        <end position="138"/>
    </location>
</feature>
<dbReference type="EMBL" id="JAUSUQ010000008">
    <property type="protein sequence ID" value="MDQ0339602.1"/>
    <property type="molecule type" value="Genomic_DNA"/>
</dbReference>
<evidence type="ECO:0000313" key="6">
    <source>
        <dbReference type="EMBL" id="MDQ0339602.1"/>
    </source>
</evidence>
<evidence type="ECO:0000256" key="4">
    <source>
        <dbReference type="SAM" id="Phobius"/>
    </source>
</evidence>
<evidence type="ECO:0000259" key="5">
    <source>
        <dbReference type="Pfam" id="PF13490"/>
    </source>
</evidence>
<keyword evidence="4" id="KW-0812">Transmembrane</keyword>
<comment type="similarity">
    <text evidence="1">Belongs to the zinc-associated anti-sigma factor (ZAS) superfamily. Anti-sigma-W factor family.</text>
</comment>
<feature type="transmembrane region" description="Helical" evidence="4">
    <location>
        <begin position="85"/>
        <end position="103"/>
    </location>
</feature>
<evidence type="ECO:0000256" key="1">
    <source>
        <dbReference type="ARBA" id="ARBA00024353"/>
    </source>
</evidence>
<proteinExistence type="inferred from homology"/>
<keyword evidence="7" id="KW-1185">Reference proteome</keyword>
<evidence type="ECO:0000313" key="7">
    <source>
        <dbReference type="Proteomes" id="UP001232445"/>
    </source>
</evidence>
<comment type="caution">
    <text evidence="6">The sequence shown here is derived from an EMBL/GenBank/DDBJ whole genome shotgun (WGS) entry which is preliminary data.</text>
</comment>
<name>A0ABU0CX13_9BACI</name>
<dbReference type="Pfam" id="PF13490">
    <property type="entry name" value="zf-HC2"/>
    <property type="match status" value="1"/>
</dbReference>
<organism evidence="6 7">
    <name type="scientific">Caldalkalibacillus uzonensis</name>
    <dbReference type="NCBI Taxonomy" id="353224"/>
    <lineage>
        <taxon>Bacteria</taxon>
        <taxon>Bacillati</taxon>
        <taxon>Bacillota</taxon>
        <taxon>Bacilli</taxon>
        <taxon>Bacillales</taxon>
        <taxon>Bacillaceae</taxon>
        <taxon>Caldalkalibacillus</taxon>
    </lineage>
</organism>
<dbReference type="Proteomes" id="UP001232445">
    <property type="component" value="Unassembled WGS sequence"/>
</dbReference>
<evidence type="ECO:0000256" key="2">
    <source>
        <dbReference type="ARBA" id="ARBA00024438"/>
    </source>
</evidence>
<keyword evidence="4" id="KW-0472">Membrane</keyword>
<accession>A0ABU0CX13</accession>
<gene>
    <name evidence="6" type="ORF">J2S00_002390</name>
</gene>
<evidence type="ECO:0000256" key="3">
    <source>
        <dbReference type="SAM" id="MobiDB-lite"/>
    </source>
</evidence>
<feature type="domain" description="Putative zinc-finger" evidence="5">
    <location>
        <begin position="2"/>
        <end position="28"/>
    </location>
</feature>
<sequence length="252" mass="29051">MIQLRLDGDLSEDEQQQLEHHLTHCPNCEATFQRYKALHEQLEQLPKVTPPHSIVDQLDFAQLNEKENAEGERNIIFRSFSSKKIIWVCGGLAALILVVFSLLSDGGVSPDLAEDDAGTMESASVEEARPLTVSDEDKPAGDQGVFFLLGERERIYSPDQTYSAYIGPDNEDIRIDKRIDGEDQPYYISSNPVSSAWTIEEMEWVSDHELYYVLYHEERDEQQYWIFNADNREEIRLEGPYPEYQPEESEEQ</sequence>
<dbReference type="InterPro" id="IPR027383">
    <property type="entry name" value="Znf_put"/>
</dbReference>
<reference evidence="6 7" key="1">
    <citation type="submission" date="2023-07" db="EMBL/GenBank/DDBJ databases">
        <title>Genomic Encyclopedia of Type Strains, Phase IV (KMG-IV): sequencing the most valuable type-strain genomes for metagenomic binning, comparative biology and taxonomic classification.</title>
        <authorList>
            <person name="Goeker M."/>
        </authorList>
    </citation>
    <scope>NUCLEOTIDE SEQUENCE [LARGE SCALE GENOMIC DNA]</scope>
    <source>
        <strain evidence="6 7">DSM 17740</strain>
    </source>
</reference>
<protein>
    <recommendedName>
        <fullName evidence="2">Anti-sigma-W factor RsiW</fullName>
    </recommendedName>
</protein>
<dbReference type="InterPro" id="IPR041916">
    <property type="entry name" value="Anti_sigma_zinc_sf"/>
</dbReference>
<keyword evidence="4" id="KW-1133">Transmembrane helix</keyword>
<dbReference type="Gene3D" id="1.10.10.1320">
    <property type="entry name" value="Anti-sigma factor, zinc-finger domain"/>
    <property type="match status" value="1"/>
</dbReference>